<evidence type="ECO:0000256" key="2">
    <source>
        <dbReference type="ARBA" id="ARBA00006840"/>
    </source>
</evidence>
<dbReference type="SUPFAM" id="SSF48652">
    <property type="entry name" value="Tetraspanin"/>
    <property type="match status" value="1"/>
</dbReference>
<feature type="transmembrane region" description="Helical" evidence="6">
    <location>
        <begin position="52"/>
        <end position="75"/>
    </location>
</feature>
<gene>
    <name evidence="8" type="primary">LOC102801123</name>
</gene>
<evidence type="ECO:0000256" key="6">
    <source>
        <dbReference type="RuleBase" id="RU361218"/>
    </source>
</evidence>
<evidence type="ECO:0000256" key="5">
    <source>
        <dbReference type="ARBA" id="ARBA00023136"/>
    </source>
</evidence>
<name>A0ABM0MD56_SACKO</name>
<evidence type="ECO:0000256" key="1">
    <source>
        <dbReference type="ARBA" id="ARBA00004141"/>
    </source>
</evidence>
<evidence type="ECO:0000256" key="3">
    <source>
        <dbReference type="ARBA" id="ARBA00022692"/>
    </source>
</evidence>
<feature type="transmembrane region" description="Helical" evidence="6">
    <location>
        <begin position="87"/>
        <end position="108"/>
    </location>
</feature>
<dbReference type="Pfam" id="PF00335">
    <property type="entry name" value="Tetraspanin"/>
    <property type="match status" value="1"/>
</dbReference>
<protein>
    <recommendedName>
        <fullName evidence="6">Tetraspanin</fullName>
    </recommendedName>
</protein>
<dbReference type="PRINTS" id="PR00259">
    <property type="entry name" value="TMFOUR"/>
</dbReference>
<comment type="similarity">
    <text evidence="2 6">Belongs to the tetraspanin (TM4SF) family.</text>
</comment>
<dbReference type="InterPro" id="IPR000301">
    <property type="entry name" value="Tetraspanin_animals"/>
</dbReference>
<evidence type="ECO:0000313" key="8">
    <source>
        <dbReference type="RefSeq" id="XP_006817947.1"/>
    </source>
</evidence>
<dbReference type="RefSeq" id="XP_006817947.1">
    <property type="nucleotide sequence ID" value="XM_006817884.1"/>
</dbReference>
<dbReference type="InterPro" id="IPR018499">
    <property type="entry name" value="Tetraspanin/Peripherin"/>
</dbReference>
<keyword evidence="3 6" id="KW-0812">Transmembrane</keyword>
<dbReference type="GeneID" id="102801123"/>
<dbReference type="Gene3D" id="1.10.1450.10">
    <property type="entry name" value="Tetraspanin"/>
    <property type="match status" value="1"/>
</dbReference>
<keyword evidence="5 6" id="KW-0472">Membrane</keyword>
<keyword evidence="4 6" id="KW-1133">Transmembrane helix</keyword>
<reference evidence="8" key="1">
    <citation type="submission" date="2025-08" db="UniProtKB">
        <authorList>
            <consortium name="RefSeq"/>
        </authorList>
    </citation>
    <scope>IDENTIFICATION</scope>
    <source>
        <tissue evidence="8">Testes</tissue>
    </source>
</reference>
<sequence length="247" mass="27873">MSKYVSGMSMKCVRLILYLFNLMLMFSGLTVIGICIFVKYQHRFDEYGPVNFRLALYGIIVVSGVVSLTGCLGCCGAKYENRYCLGFYFGIMAFIMLVELTVGILLVVTKGKLVDQITDSLADMVSEVYYRGDEDSPVVIFIDWLQTKFKCCGSSGYEDYEIPPRSCFCFFCDNKLTTDVFTKGCAKAVSQYADQYIRILYAIILGIGIAQLIGLIFAIQLLLHIRKQRTRRNLHTINNNKLGSTLL</sequence>
<dbReference type="PANTHER" id="PTHR19282">
    <property type="entry name" value="TETRASPANIN"/>
    <property type="match status" value="1"/>
</dbReference>
<evidence type="ECO:0000256" key="4">
    <source>
        <dbReference type="ARBA" id="ARBA00022989"/>
    </source>
</evidence>
<accession>A0ABM0MD56</accession>
<feature type="transmembrane region" description="Helical" evidence="6">
    <location>
        <begin position="199"/>
        <end position="223"/>
    </location>
</feature>
<dbReference type="PANTHER" id="PTHR19282:SF544">
    <property type="entry name" value="TETRASPANIN"/>
    <property type="match status" value="1"/>
</dbReference>
<organism evidence="7 8">
    <name type="scientific">Saccoglossus kowalevskii</name>
    <name type="common">Acorn worm</name>
    <dbReference type="NCBI Taxonomy" id="10224"/>
    <lineage>
        <taxon>Eukaryota</taxon>
        <taxon>Metazoa</taxon>
        <taxon>Hemichordata</taxon>
        <taxon>Enteropneusta</taxon>
        <taxon>Harrimaniidae</taxon>
        <taxon>Saccoglossus</taxon>
    </lineage>
</organism>
<feature type="transmembrane region" description="Helical" evidence="6">
    <location>
        <begin position="12"/>
        <end position="40"/>
    </location>
</feature>
<keyword evidence="7" id="KW-1185">Reference proteome</keyword>
<dbReference type="InterPro" id="IPR008952">
    <property type="entry name" value="Tetraspanin_EC2_sf"/>
</dbReference>
<dbReference type="Proteomes" id="UP000694865">
    <property type="component" value="Unplaced"/>
</dbReference>
<dbReference type="CDD" id="cd03127">
    <property type="entry name" value="tetraspanin_LEL"/>
    <property type="match status" value="1"/>
</dbReference>
<dbReference type="PIRSF" id="PIRSF002419">
    <property type="entry name" value="Tetraspanin"/>
    <property type="match status" value="1"/>
</dbReference>
<evidence type="ECO:0000313" key="7">
    <source>
        <dbReference type="Proteomes" id="UP000694865"/>
    </source>
</evidence>
<comment type="subcellular location">
    <subcellularLocation>
        <location evidence="1 6">Membrane</location>
        <topology evidence="1 6">Multi-pass membrane protein</topology>
    </subcellularLocation>
</comment>
<proteinExistence type="inferred from homology"/>